<dbReference type="SUPFAM" id="SSF51556">
    <property type="entry name" value="Metallo-dependent hydrolases"/>
    <property type="match status" value="1"/>
</dbReference>
<protein>
    <recommendedName>
        <fullName evidence="1">Amidohydrolase 3 domain-containing protein</fullName>
    </recommendedName>
</protein>
<dbReference type="RefSeq" id="WP_132380413.1">
    <property type="nucleotide sequence ID" value="NZ_SLZZ01000008.1"/>
</dbReference>
<proteinExistence type="predicted"/>
<dbReference type="Gene3D" id="3.10.310.70">
    <property type="match status" value="1"/>
</dbReference>
<dbReference type="InterPro" id="IPR032466">
    <property type="entry name" value="Metal_Hydrolase"/>
</dbReference>
<organism evidence="2 3">
    <name type="scientific">Muricomes intestini</name>
    <dbReference type="NCBI Taxonomy" id="1796634"/>
    <lineage>
        <taxon>Bacteria</taxon>
        <taxon>Bacillati</taxon>
        <taxon>Bacillota</taxon>
        <taxon>Clostridia</taxon>
        <taxon>Lachnospirales</taxon>
        <taxon>Lachnospiraceae</taxon>
        <taxon>Muricomes</taxon>
    </lineage>
</organism>
<dbReference type="EMBL" id="SLZZ01000008">
    <property type="protein sequence ID" value="TCS79445.1"/>
    <property type="molecule type" value="Genomic_DNA"/>
</dbReference>
<dbReference type="SUPFAM" id="SSF51338">
    <property type="entry name" value="Composite domain of metallo-dependent hydrolases"/>
    <property type="match status" value="1"/>
</dbReference>
<sequence length="511" mass="57316">MKADKILRSNAIFTSLDKEPFPGFVAIKGDKIIAVGNGNEMDYLDSYTEVTDLGGQLICPGFVDVHCFFTGYLLMQTGIDVSSCPTGENVLQAISSHSKMLKSGKPLLARGLKPEIFFSVQTLDHLFPDIPIIIFIEGHENCCMNSLAISTYGFTPDKCYSEAYWKLLRYVLSDIEYSLRKFKDYLSMLNSRGITSIKEMGFDDYYSFTDILKSLESQSALTARIHFMSQPVGAPMNLEYGKEMRKKFQGDFVRFSGYNQMTDGSISQLEADMKEPYLIADTCCKLNINWIKLEQDTLTADQNGFRFSLHAQGDGAIHKVLNIFSKCRKAKDGTILHRHAITDLECSDPEDLEYMGKLGITAEVYPQIMSLASRSEKVAVINETIGSERGKNYWNRRKMEDSNVTLSCGTDLPLLFDDIPESIYHAVFGLFPEGGEPFNPENALSIDELLKAWTIGGQYNLGQDNILGTLEPGKKADIAVLDHNVFEVPIDEMRKVKVSLTMVDGKIVYRI</sequence>
<dbReference type="PANTHER" id="PTHR22642:SF2">
    <property type="entry name" value="PROTEIN LONG AFTER FAR-RED 3"/>
    <property type="match status" value="1"/>
</dbReference>
<name>A0A4R3K978_9FIRM</name>
<feature type="domain" description="Amidohydrolase 3" evidence="1">
    <location>
        <begin position="49"/>
        <end position="509"/>
    </location>
</feature>
<comment type="caution">
    <text evidence="2">The sequence shown here is derived from an EMBL/GenBank/DDBJ whole genome shotgun (WGS) entry which is preliminary data.</text>
</comment>
<dbReference type="InterPro" id="IPR011059">
    <property type="entry name" value="Metal-dep_hydrolase_composite"/>
</dbReference>
<gene>
    <name evidence="2" type="ORF">EDD59_10825</name>
</gene>
<dbReference type="Proteomes" id="UP000295726">
    <property type="component" value="Unassembled WGS sequence"/>
</dbReference>
<evidence type="ECO:0000313" key="2">
    <source>
        <dbReference type="EMBL" id="TCS79445.1"/>
    </source>
</evidence>
<dbReference type="GO" id="GO:0016810">
    <property type="term" value="F:hydrolase activity, acting on carbon-nitrogen (but not peptide) bonds"/>
    <property type="evidence" value="ECO:0007669"/>
    <property type="project" value="InterPro"/>
</dbReference>
<dbReference type="Gene3D" id="3.20.20.140">
    <property type="entry name" value="Metal-dependent hydrolases"/>
    <property type="match status" value="1"/>
</dbReference>
<reference evidence="2 3" key="1">
    <citation type="submission" date="2019-03" db="EMBL/GenBank/DDBJ databases">
        <title>Genomic Encyclopedia of Type Strains, Phase IV (KMG-IV): sequencing the most valuable type-strain genomes for metagenomic binning, comparative biology and taxonomic classification.</title>
        <authorList>
            <person name="Goeker M."/>
        </authorList>
    </citation>
    <scope>NUCLEOTIDE SEQUENCE [LARGE SCALE GENOMIC DNA]</scope>
    <source>
        <strain evidence="2 3">DSM 29489</strain>
    </source>
</reference>
<dbReference type="Pfam" id="PF07969">
    <property type="entry name" value="Amidohydro_3"/>
    <property type="match status" value="1"/>
</dbReference>
<dbReference type="PANTHER" id="PTHR22642">
    <property type="entry name" value="IMIDAZOLONEPROPIONASE"/>
    <property type="match status" value="1"/>
</dbReference>
<accession>A0A4R3K978</accession>
<dbReference type="InterPro" id="IPR013108">
    <property type="entry name" value="Amidohydro_3"/>
</dbReference>
<dbReference type="AlphaFoldDB" id="A0A4R3K978"/>
<evidence type="ECO:0000313" key="3">
    <source>
        <dbReference type="Proteomes" id="UP000295726"/>
    </source>
</evidence>
<dbReference type="OrthoDB" id="9767366at2"/>
<keyword evidence="3" id="KW-1185">Reference proteome</keyword>
<evidence type="ECO:0000259" key="1">
    <source>
        <dbReference type="Pfam" id="PF07969"/>
    </source>
</evidence>
<dbReference type="Gene3D" id="2.30.40.10">
    <property type="entry name" value="Urease, subunit C, domain 1"/>
    <property type="match status" value="1"/>
</dbReference>